<dbReference type="SMART" id="SM00895">
    <property type="entry name" value="FCD"/>
    <property type="match status" value="1"/>
</dbReference>
<sequence>MSVVDEAYEGVRSMLIAGHFKPGDKLREPDLATTLGVSRTPLREALRSLQAEGLVTLAGRGAVVTRMSAEGVYDLYQYRAVLEGFTAEQAAQRNRDGELSPSQISSLWAREKAVENASTDSSRVESNLALHQYVAELSGNSSAIEALSRVWAQISVSSAMNLTSGSWRGEMHEQHRTIVEAIEAGNPDHAFTAGRAHVRTAAEVFRRLAT</sequence>
<gene>
    <name evidence="5" type="ORF">E1809_12975</name>
</gene>
<dbReference type="PROSITE" id="PS50949">
    <property type="entry name" value="HTH_GNTR"/>
    <property type="match status" value="1"/>
</dbReference>
<dbReference type="Pfam" id="PF00392">
    <property type="entry name" value="GntR"/>
    <property type="match status" value="1"/>
</dbReference>
<dbReference type="SUPFAM" id="SSF46785">
    <property type="entry name" value="Winged helix' DNA-binding domain"/>
    <property type="match status" value="1"/>
</dbReference>
<keyword evidence="1" id="KW-0805">Transcription regulation</keyword>
<name>A0A4R5KHL4_9MICC</name>
<dbReference type="SMART" id="SM00345">
    <property type="entry name" value="HTH_GNTR"/>
    <property type="match status" value="1"/>
</dbReference>
<dbReference type="PANTHER" id="PTHR43537:SF24">
    <property type="entry name" value="GLUCONATE OPERON TRANSCRIPTIONAL REPRESSOR"/>
    <property type="match status" value="1"/>
</dbReference>
<dbReference type="InterPro" id="IPR000524">
    <property type="entry name" value="Tscrpt_reg_HTH_GntR"/>
</dbReference>
<dbReference type="InterPro" id="IPR036388">
    <property type="entry name" value="WH-like_DNA-bd_sf"/>
</dbReference>
<dbReference type="Gene3D" id="1.10.10.10">
    <property type="entry name" value="Winged helix-like DNA-binding domain superfamily/Winged helix DNA-binding domain"/>
    <property type="match status" value="1"/>
</dbReference>
<protein>
    <submittedName>
        <fullName evidence="5">GntR family transcriptional regulator</fullName>
    </submittedName>
</protein>
<evidence type="ECO:0000313" key="6">
    <source>
        <dbReference type="Proteomes" id="UP000295511"/>
    </source>
</evidence>
<evidence type="ECO:0000256" key="2">
    <source>
        <dbReference type="ARBA" id="ARBA00023125"/>
    </source>
</evidence>
<accession>A0A4R5KHL4</accession>
<dbReference type="Gene3D" id="1.20.120.530">
    <property type="entry name" value="GntR ligand-binding domain-like"/>
    <property type="match status" value="1"/>
</dbReference>
<dbReference type="Pfam" id="PF07729">
    <property type="entry name" value="FCD"/>
    <property type="match status" value="1"/>
</dbReference>
<evidence type="ECO:0000256" key="1">
    <source>
        <dbReference type="ARBA" id="ARBA00023015"/>
    </source>
</evidence>
<dbReference type="PRINTS" id="PR00035">
    <property type="entry name" value="HTHGNTR"/>
</dbReference>
<keyword evidence="3" id="KW-0804">Transcription</keyword>
<dbReference type="GO" id="GO:0003677">
    <property type="term" value="F:DNA binding"/>
    <property type="evidence" value="ECO:0007669"/>
    <property type="project" value="UniProtKB-KW"/>
</dbReference>
<dbReference type="Proteomes" id="UP000295511">
    <property type="component" value="Unassembled WGS sequence"/>
</dbReference>
<keyword evidence="6" id="KW-1185">Reference proteome</keyword>
<organism evidence="5 6">
    <name type="scientific">Arthrobacter terricola</name>
    <dbReference type="NCBI Taxonomy" id="2547396"/>
    <lineage>
        <taxon>Bacteria</taxon>
        <taxon>Bacillati</taxon>
        <taxon>Actinomycetota</taxon>
        <taxon>Actinomycetes</taxon>
        <taxon>Micrococcales</taxon>
        <taxon>Micrococcaceae</taxon>
        <taxon>Arthrobacter</taxon>
    </lineage>
</organism>
<dbReference type="SUPFAM" id="SSF48008">
    <property type="entry name" value="GntR ligand-binding domain-like"/>
    <property type="match status" value="1"/>
</dbReference>
<dbReference type="AlphaFoldDB" id="A0A4R5KHL4"/>
<dbReference type="PANTHER" id="PTHR43537">
    <property type="entry name" value="TRANSCRIPTIONAL REGULATOR, GNTR FAMILY"/>
    <property type="match status" value="1"/>
</dbReference>
<comment type="caution">
    <text evidence="5">The sequence shown here is derived from an EMBL/GenBank/DDBJ whole genome shotgun (WGS) entry which is preliminary data.</text>
</comment>
<dbReference type="EMBL" id="SMRU01000014">
    <property type="protein sequence ID" value="TDF94931.1"/>
    <property type="molecule type" value="Genomic_DNA"/>
</dbReference>
<dbReference type="CDD" id="cd07377">
    <property type="entry name" value="WHTH_GntR"/>
    <property type="match status" value="1"/>
</dbReference>
<keyword evidence="2" id="KW-0238">DNA-binding</keyword>
<dbReference type="InterPro" id="IPR036390">
    <property type="entry name" value="WH_DNA-bd_sf"/>
</dbReference>
<dbReference type="InterPro" id="IPR008920">
    <property type="entry name" value="TF_FadR/GntR_C"/>
</dbReference>
<dbReference type="InterPro" id="IPR011711">
    <property type="entry name" value="GntR_C"/>
</dbReference>
<reference evidence="5 6" key="1">
    <citation type="submission" date="2019-03" db="EMBL/GenBank/DDBJ databases">
        <title>Whole genome sequence of Arthrobacter sp JH1-1.</title>
        <authorList>
            <person name="Trinh H.N."/>
        </authorList>
    </citation>
    <scope>NUCLEOTIDE SEQUENCE [LARGE SCALE GENOMIC DNA]</scope>
    <source>
        <strain evidence="5 6">JH1-1</strain>
    </source>
</reference>
<dbReference type="GO" id="GO:0003700">
    <property type="term" value="F:DNA-binding transcription factor activity"/>
    <property type="evidence" value="ECO:0007669"/>
    <property type="project" value="InterPro"/>
</dbReference>
<dbReference type="RefSeq" id="WP_133204652.1">
    <property type="nucleotide sequence ID" value="NZ_SMRU01000014.1"/>
</dbReference>
<feature type="domain" description="HTH gntR-type" evidence="4">
    <location>
        <begin position="1"/>
        <end position="67"/>
    </location>
</feature>
<evidence type="ECO:0000313" key="5">
    <source>
        <dbReference type="EMBL" id="TDF94931.1"/>
    </source>
</evidence>
<proteinExistence type="predicted"/>
<dbReference type="OrthoDB" id="9816161at2"/>
<evidence type="ECO:0000259" key="4">
    <source>
        <dbReference type="PROSITE" id="PS50949"/>
    </source>
</evidence>
<evidence type="ECO:0000256" key="3">
    <source>
        <dbReference type="ARBA" id="ARBA00023163"/>
    </source>
</evidence>